<sequence>MEIRPMGEWEAREIAGWEYPPPYDFYNMNGEGEEELRGDEAVFDDGSLVGFFCTGAEARVPEGYGAGAYPEGAGIIIDIGLGMNPERTGRGGGMAFLTLILGHLRADRSPAAFRLTVADFNERAIRLYRKAGFRETASFLRNDTRFLVLVKKEK</sequence>
<reference evidence="2 3" key="1">
    <citation type="submission" date="2018-12" db="EMBL/GenBank/DDBJ databases">
        <title>Comparitive functional genomics of dry heat resistant strains isolated from the viking spacecraft.</title>
        <authorList>
            <person name="Seuylemezian A."/>
            <person name="Vaishampayan P."/>
        </authorList>
    </citation>
    <scope>NUCLEOTIDE SEQUENCE [LARGE SCALE GENOMIC DNA]</scope>
    <source>
        <strain evidence="2 3">M6-11</strain>
    </source>
</reference>
<evidence type="ECO:0000313" key="2">
    <source>
        <dbReference type="EMBL" id="RSK31862.1"/>
    </source>
</evidence>
<accession>A0ABX9ZCI7</accession>
<keyword evidence="3" id="KW-1185">Reference proteome</keyword>
<dbReference type="Pfam" id="PF00583">
    <property type="entry name" value="Acetyltransf_1"/>
    <property type="match status" value="1"/>
</dbReference>
<dbReference type="EMBL" id="RWGW01000011">
    <property type="protein sequence ID" value="RSK31862.1"/>
    <property type="molecule type" value="Genomic_DNA"/>
</dbReference>
<dbReference type="InterPro" id="IPR000182">
    <property type="entry name" value="GNAT_dom"/>
</dbReference>
<organism evidence="2 3">
    <name type="scientific">Bhargavaea beijingensis</name>
    <dbReference type="NCBI Taxonomy" id="426756"/>
    <lineage>
        <taxon>Bacteria</taxon>
        <taxon>Bacillati</taxon>
        <taxon>Bacillota</taxon>
        <taxon>Bacilli</taxon>
        <taxon>Bacillales</taxon>
        <taxon>Caryophanaceae</taxon>
        <taxon>Bhargavaea</taxon>
    </lineage>
</organism>
<proteinExistence type="predicted"/>
<name>A0ABX9ZCI7_9BACL</name>
<dbReference type="Gene3D" id="3.40.630.30">
    <property type="match status" value="1"/>
</dbReference>
<protein>
    <submittedName>
        <fullName evidence="2">N-acetyltransferase</fullName>
    </submittedName>
</protein>
<dbReference type="InterPro" id="IPR016181">
    <property type="entry name" value="Acyl_CoA_acyltransferase"/>
</dbReference>
<gene>
    <name evidence="2" type="ORF">EJA12_07675</name>
</gene>
<comment type="caution">
    <text evidence="2">The sequence shown here is derived from an EMBL/GenBank/DDBJ whole genome shotgun (WGS) entry which is preliminary data.</text>
</comment>
<dbReference type="RefSeq" id="WP_125903938.1">
    <property type="nucleotide sequence ID" value="NZ_RWGW01000011.1"/>
</dbReference>
<feature type="domain" description="N-acetyltransferase" evidence="1">
    <location>
        <begin position="1"/>
        <end position="154"/>
    </location>
</feature>
<evidence type="ECO:0000259" key="1">
    <source>
        <dbReference type="PROSITE" id="PS51186"/>
    </source>
</evidence>
<dbReference type="Proteomes" id="UP000272481">
    <property type="component" value="Unassembled WGS sequence"/>
</dbReference>
<dbReference type="PROSITE" id="PS51186">
    <property type="entry name" value="GNAT"/>
    <property type="match status" value="1"/>
</dbReference>
<dbReference type="SUPFAM" id="SSF55729">
    <property type="entry name" value="Acyl-CoA N-acyltransferases (Nat)"/>
    <property type="match status" value="1"/>
</dbReference>
<evidence type="ECO:0000313" key="3">
    <source>
        <dbReference type="Proteomes" id="UP000272481"/>
    </source>
</evidence>